<accession>A0A645I1S2</accession>
<organism evidence="1">
    <name type="scientific">bioreactor metagenome</name>
    <dbReference type="NCBI Taxonomy" id="1076179"/>
    <lineage>
        <taxon>unclassified sequences</taxon>
        <taxon>metagenomes</taxon>
        <taxon>ecological metagenomes</taxon>
    </lineage>
</organism>
<dbReference type="EMBL" id="VSSQ01098511">
    <property type="protein sequence ID" value="MPN41453.1"/>
    <property type="molecule type" value="Genomic_DNA"/>
</dbReference>
<comment type="caution">
    <text evidence="1">The sequence shown here is derived from an EMBL/GenBank/DDBJ whole genome shotgun (WGS) entry which is preliminary data.</text>
</comment>
<protein>
    <submittedName>
        <fullName evidence="1">Uncharacterized protein</fullName>
    </submittedName>
</protein>
<dbReference type="AlphaFoldDB" id="A0A645I1S2"/>
<sequence>MNTKHELLGAEGFHDIVVYAAAKPAHAVDFTLPGCEYDHGHLGNIPYLFEYFKSVDTGHHDVKQNEVDGAAIEERQRLQAIACGENRVSFF</sequence>
<proteinExistence type="predicted"/>
<evidence type="ECO:0000313" key="1">
    <source>
        <dbReference type="EMBL" id="MPN41453.1"/>
    </source>
</evidence>
<gene>
    <name evidence="1" type="ORF">SDC9_188999</name>
</gene>
<name>A0A645I1S2_9ZZZZ</name>
<reference evidence="1" key="1">
    <citation type="submission" date="2019-08" db="EMBL/GenBank/DDBJ databases">
        <authorList>
            <person name="Kucharzyk K."/>
            <person name="Murdoch R.W."/>
            <person name="Higgins S."/>
            <person name="Loffler F."/>
        </authorList>
    </citation>
    <scope>NUCLEOTIDE SEQUENCE</scope>
</reference>